<dbReference type="Gene3D" id="3.40.30.10">
    <property type="entry name" value="Glutaredoxin"/>
    <property type="match status" value="1"/>
</dbReference>
<reference evidence="2 3" key="1">
    <citation type="submission" date="2017-02" db="EMBL/GenBank/DDBJ databases">
        <authorList>
            <person name="Peterson S.W."/>
        </authorList>
    </citation>
    <scope>NUCLEOTIDE SEQUENCE [LARGE SCALE GENOMIC DNA]</scope>
    <source>
        <strain evidence="2 3">2B3F</strain>
    </source>
</reference>
<dbReference type="RefSeq" id="WP_143745341.1">
    <property type="nucleotide sequence ID" value="NZ_FUKP01000067.1"/>
</dbReference>
<evidence type="ECO:0000313" key="2">
    <source>
        <dbReference type="EMBL" id="SJN35663.1"/>
    </source>
</evidence>
<feature type="transmembrane region" description="Helical" evidence="1">
    <location>
        <begin position="9"/>
        <end position="26"/>
    </location>
</feature>
<keyword evidence="1" id="KW-0472">Membrane</keyword>
<gene>
    <name evidence="2" type="ORF">FM125_10780</name>
</gene>
<organism evidence="2 3">
    <name type="scientific">Micrococcus lylae</name>
    <dbReference type="NCBI Taxonomy" id="1273"/>
    <lineage>
        <taxon>Bacteria</taxon>
        <taxon>Bacillati</taxon>
        <taxon>Actinomycetota</taxon>
        <taxon>Actinomycetes</taxon>
        <taxon>Micrococcales</taxon>
        <taxon>Micrococcaceae</taxon>
        <taxon>Micrococcus</taxon>
    </lineage>
</organism>
<sequence>MRRLFGQPWYYPVVFTCFGLAFAGWGAVDGNIWLVIPGLLIAAFGVWYWPAMKVSSRPASGVEEHVANGGVVLYWRPGCQFCLKLIRSLSAQERDTAYWVNIWTDEQGRAQLWEAHERRTGVLEGRPDETVPTAVSRRQAVVVTGEKNIARLRQMLQAAARRRGA</sequence>
<dbReference type="PROSITE" id="PS51354">
    <property type="entry name" value="GLUTAREDOXIN_2"/>
    <property type="match status" value="1"/>
</dbReference>
<dbReference type="AlphaFoldDB" id="A0A1R4JV60"/>
<proteinExistence type="predicted"/>
<evidence type="ECO:0000313" key="3">
    <source>
        <dbReference type="Proteomes" id="UP000196230"/>
    </source>
</evidence>
<protein>
    <submittedName>
        <fullName evidence="2">Uncharacterized protein</fullName>
    </submittedName>
</protein>
<dbReference type="SUPFAM" id="SSF52833">
    <property type="entry name" value="Thioredoxin-like"/>
    <property type="match status" value="1"/>
</dbReference>
<keyword evidence="1" id="KW-1133">Transmembrane helix</keyword>
<dbReference type="Proteomes" id="UP000196230">
    <property type="component" value="Unassembled WGS sequence"/>
</dbReference>
<name>A0A1R4JV60_9MICC</name>
<keyword evidence="1" id="KW-0812">Transmembrane</keyword>
<feature type="transmembrane region" description="Helical" evidence="1">
    <location>
        <begin position="32"/>
        <end position="49"/>
    </location>
</feature>
<accession>A0A1R4JV60</accession>
<dbReference type="InterPro" id="IPR036249">
    <property type="entry name" value="Thioredoxin-like_sf"/>
</dbReference>
<evidence type="ECO:0000256" key="1">
    <source>
        <dbReference type="SAM" id="Phobius"/>
    </source>
</evidence>
<dbReference type="EMBL" id="FUKP01000067">
    <property type="protein sequence ID" value="SJN35663.1"/>
    <property type="molecule type" value="Genomic_DNA"/>
</dbReference>